<dbReference type="InterPro" id="IPR001732">
    <property type="entry name" value="UDP-Glc/GDP-Man_DH_N"/>
</dbReference>
<dbReference type="OrthoDB" id="9803238at2"/>
<dbReference type="PANTHER" id="PTHR43750">
    <property type="entry name" value="UDP-GLUCOSE 6-DEHYDROGENASE TUAD"/>
    <property type="match status" value="1"/>
</dbReference>
<dbReference type="PANTHER" id="PTHR43750:SF3">
    <property type="entry name" value="UDP-GLUCOSE 6-DEHYDROGENASE TUAD"/>
    <property type="match status" value="1"/>
</dbReference>
<dbReference type="Proteomes" id="UP000199544">
    <property type="component" value="Unassembled WGS sequence"/>
</dbReference>
<dbReference type="PIRSF" id="PIRSF500134">
    <property type="entry name" value="UDPglc_DH_bac"/>
    <property type="match status" value="1"/>
</dbReference>
<proteinExistence type="inferred from homology"/>
<organism evidence="12 13">
    <name type="scientific">Fictibacillus solisalsi</name>
    <dbReference type="NCBI Taxonomy" id="459525"/>
    <lineage>
        <taxon>Bacteria</taxon>
        <taxon>Bacillati</taxon>
        <taxon>Bacillota</taxon>
        <taxon>Bacilli</taxon>
        <taxon>Bacillales</taxon>
        <taxon>Fictibacillaceae</taxon>
        <taxon>Fictibacillus</taxon>
    </lineage>
</organism>
<dbReference type="InterPro" id="IPR014027">
    <property type="entry name" value="UDP-Glc/GDP-Man_DH_C"/>
</dbReference>
<dbReference type="SUPFAM" id="SSF48179">
    <property type="entry name" value="6-phosphogluconate dehydrogenase C-terminal domain-like"/>
    <property type="match status" value="1"/>
</dbReference>
<evidence type="ECO:0000256" key="6">
    <source>
        <dbReference type="ARBA" id="ARBA00047473"/>
    </source>
</evidence>
<comment type="similarity">
    <text evidence="2 7">Belongs to the UDP-glucose/GDP-mannose dehydrogenase family.</text>
</comment>
<evidence type="ECO:0000259" key="11">
    <source>
        <dbReference type="SMART" id="SM00984"/>
    </source>
</evidence>
<dbReference type="EMBL" id="FNHW01000001">
    <property type="protein sequence ID" value="SDM60418.1"/>
    <property type="molecule type" value="Genomic_DNA"/>
</dbReference>
<accession>A0A1G9UKJ7</accession>
<dbReference type="GO" id="GO:0003979">
    <property type="term" value="F:UDP-glucose 6-dehydrogenase activity"/>
    <property type="evidence" value="ECO:0007669"/>
    <property type="project" value="UniProtKB-EC"/>
</dbReference>
<feature type="domain" description="UDP-glucose/GDP-mannose dehydrogenase C-terminal" evidence="11">
    <location>
        <begin position="313"/>
        <end position="413"/>
    </location>
</feature>
<dbReference type="STRING" id="459525.SAMN04488137_0982"/>
<sequence length="429" mass="47107">MNVLIIGAGYVGTTTGLIFAELGHSVTVIDVDQKKINDLQKGILFFYEPGLDTLLTKHIASGNITFEMDHQKAIKDNPLIFICVGTPQNQDGSANLDFLREASEFIGSNLYEYKIIVIKSTVPAGTSKQVKGWIEYTKKDPVSFDVLSNPEFLREGSALHDALYPDRIILGSENDQATALLQELYKGIKAPFIVTSPSAAELIKYTANSFLATKISFINEIAILCDKLHINVQDVAKGVGLDIRIGPLFLDAGIGYGGSCFPKDVLALIDTAKKNNVDLSILEKVHAVNENQPGYLLKKIKTRLISLSAKKIAVLGLSFKAQTDDIRQSPSLKIIKDLISEGAMVEIHDPVAKLPGDLMDKVFQKASAEEAMINADAILICTDWPHYKKIDWPDLKNKMKSPIVFDGRNMLDAAEMKSIGYIYEGIGCE</sequence>
<gene>
    <name evidence="12" type="ORF">SAMN04488137_0982</name>
</gene>
<dbReference type="InterPro" id="IPR017476">
    <property type="entry name" value="UDP-Glc/GDP-Man"/>
</dbReference>
<evidence type="ECO:0000256" key="3">
    <source>
        <dbReference type="ARBA" id="ARBA00012954"/>
    </source>
</evidence>
<evidence type="ECO:0000256" key="1">
    <source>
        <dbReference type="ARBA" id="ARBA00004701"/>
    </source>
</evidence>
<comment type="pathway">
    <text evidence="1">Nucleotide-sugar biosynthesis; UDP-alpha-D-glucuronate biosynthesis; UDP-alpha-D-glucuronate from UDP-alpha-D-glucose: step 1/1.</text>
</comment>
<reference evidence="13" key="1">
    <citation type="submission" date="2016-10" db="EMBL/GenBank/DDBJ databases">
        <authorList>
            <person name="Varghese N."/>
            <person name="Submissions S."/>
        </authorList>
    </citation>
    <scope>NUCLEOTIDE SEQUENCE [LARGE SCALE GENOMIC DNA]</scope>
    <source>
        <strain evidence="13">CGMCC 1.6854</strain>
    </source>
</reference>
<dbReference type="InterPro" id="IPR028357">
    <property type="entry name" value="UDPglc_DH_bac"/>
</dbReference>
<feature type="binding site" evidence="10">
    <location>
        <position position="35"/>
    </location>
    <ligand>
        <name>NAD(+)</name>
        <dbReference type="ChEBI" id="CHEBI:57540"/>
    </ligand>
</feature>
<feature type="binding site" evidence="9">
    <location>
        <position position="204"/>
    </location>
    <ligand>
        <name>substrate</name>
    </ligand>
</feature>
<evidence type="ECO:0000256" key="4">
    <source>
        <dbReference type="ARBA" id="ARBA00023002"/>
    </source>
</evidence>
<dbReference type="AlphaFoldDB" id="A0A1G9UKJ7"/>
<feature type="binding site" evidence="10">
    <location>
        <position position="263"/>
    </location>
    <ligand>
        <name>NAD(+)</name>
        <dbReference type="ChEBI" id="CHEBI:57540"/>
    </ligand>
</feature>
<dbReference type="EC" id="1.1.1.22" evidence="3 7"/>
<feature type="binding site" evidence="10">
    <location>
        <position position="86"/>
    </location>
    <ligand>
        <name>NAD(+)</name>
        <dbReference type="ChEBI" id="CHEBI:57540"/>
    </ligand>
</feature>
<dbReference type="InterPro" id="IPR036220">
    <property type="entry name" value="UDP-Glc/GDP-Man_DH_C_sf"/>
</dbReference>
<feature type="active site" description="Nucleophile" evidence="8">
    <location>
        <position position="260"/>
    </location>
</feature>
<evidence type="ECO:0000313" key="12">
    <source>
        <dbReference type="EMBL" id="SDM60418.1"/>
    </source>
</evidence>
<dbReference type="UniPathway" id="UPA00038">
    <property type="reaction ID" value="UER00491"/>
</dbReference>
<dbReference type="InterPro" id="IPR014026">
    <property type="entry name" value="UDP-Glc/GDP-Man_DH_dimer"/>
</dbReference>
<dbReference type="SUPFAM" id="SSF52413">
    <property type="entry name" value="UDP-glucose/GDP-mannose dehydrogenase C-terminal domain"/>
    <property type="match status" value="1"/>
</dbReference>
<keyword evidence="5 7" id="KW-0520">NAD</keyword>
<dbReference type="GO" id="GO:0006065">
    <property type="term" value="P:UDP-glucuronate biosynthetic process"/>
    <property type="evidence" value="ECO:0007669"/>
    <property type="project" value="UniProtKB-UniPathway"/>
</dbReference>
<evidence type="ECO:0000256" key="2">
    <source>
        <dbReference type="ARBA" id="ARBA00006601"/>
    </source>
</evidence>
<feature type="binding site" evidence="9">
    <location>
        <begin position="249"/>
        <end position="253"/>
    </location>
    <ligand>
        <name>substrate</name>
    </ligand>
</feature>
<protein>
    <recommendedName>
        <fullName evidence="3 7">UDP-glucose 6-dehydrogenase</fullName>
        <ecNumber evidence="3 7">1.1.1.22</ecNumber>
    </recommendedName>
</protein>
<feature type="binding site" evidence="10">
    <location>
        <position position="30"/>
    </location>
    <ligand>
        <name>NAD(+)</name>
        <dbReference type="ChEBI" id="CHEBI:57540"/>
    </ligand>
</feature>
<evidence type="ECO:0000256" key="10">
    <source>
        <dbReference type="PIRSR" id="PIRSR500134-3"/>
    </source>
</evidence>
<dbReference type="InterPro" id="IPR036291">
    <property type="entry name" value="NAD(P)-bd_dom_sf"/>
</dbReference>
<evidence type="ECO:0000256" key="5">
    <source>
        <dbReference type="ARBA" id="ARBA00023027"/>
    </source>
</evidence>
<evidence type="ECO:0000256" key="9">
    <source>
        <dbReference type="PIRSR" id="PIRSR500134-2"/>
    </source>
</evidence>
<feature type="binding site" evidence="9">
    <location>
        <position position="320"/>
    </location>
    <ligand>
        <name>substrate</name>
    </ligand>
</feature>
<feature type="binding site" evidence="9">
    <location>
        <position position="257"/>
    </location>
    <ligand>
        <name>substrate</name>
    </ligand>
</feature>
<dbReference type="Gene3D" id="3.40.50.720">
    <property type="entry name" value="NAD(P)-binding Rossmann-like Domain"/>
    <property type="match status" value="2"/>
</dbReference>
<feature type="binding site" evidence="10">
    <location>
        <position position="327"/>
    </location>
    <ligand>
        <name>NAD(+)</name>
        <dbReference type="ChEBI" id="CHEBI:57540"/>
    </ligand>
</feature>
<evidence type="ECO:0000256" key="8">
    <source>
        <dbReference type="PIRSR" id="PIRSR500134-1"/>
    </source>
</evidence>
<dbReference type="InterPro" id="IPR008927">
    <property type="entry name" value="6-PGluconate_DH-like_C_sf"/>
</dbReference>
<evidence type="ECO:0000256" key="7">
    <source>
        <dbReference type="PIRNR" id="PIRNR000124"/>
    </source>
</evidence>
<keyword evidence="13" id="KW-1185">Reference proteome</keyword>
<evidence type="ECO:0000313" key="13">
    <source>
        <dbReference type="Proteomes" id="UP000199544"/>
    </source>
</evidence>
<feature type="binding site" evidence="10">
    <location>
        <position position="155"/>
    </location>
    <ligand>
        <name>NAD(+)</name>
        <dbReference type="ChEBI" id="CHEBI:57540"/>
    </ligand>
</feature>
<feature type="binding site" evidence="9">
    <location>
        <begin position="152"/>
        <end position="155"/>
    </location>
    <ligand>
        <name>substrate</name>
    </ligand>
</feature>
<dbReference type="Pfam" id="PF00984">
    <property type="entry name" value="UDPG_MGDP_dh"/>
    <property type="match status" value="1"/>
</dbReference>
<name>A0A1G9UKJ7_9BACL</name>
<dbReference type="SMART" id="SM00984">
    <property type="entry name" value="UDPG_MGDP_dh_C"/>
    <property type="match status" value="1"/>
</dbReference>
<dbReference type="PIRSF" id="PIRSF000124">
    <property type="entry name" value="UDPglc_GDPman_dh"/>
    <property type="match status" value="1"/>
</dbReference>
<dbReference type="Pfam" id="PF03720">
    <property type="entry name" value="UDPG_MGDP_dh_C"/>
    <property type="match status" value="1"/>
</dbReference>
<dbReference type="Pfam" id="PF03721">
    <property type="entry name" value="UDPG_MGDP_dh_N"/>
    <property type="match status" value="1"/>
</dbReference>
<comment type="catalytic activity">
    <reaction evidence="6 7">
        <text>UDP-alpha-D-glucose + 2 NAD(+) + H2O = UDP-alpha-D-glucuronate + 2 NADH + 3 H(+)</text>
        <dbReference type="Rhea" id="RHEA:23596"/>
        <dbReference type="ChEBI" id="CHEBI:15377"/>
        <dbReference type="ChEBI" id="CHEBI:15378"/>
        <dbReference type="ChEBI" id="CHEBI:57540"/>
        <dbReference type="ChEBI" id="CHEBI:57945"/>
        <dbReference type="ChEBI" id="CHEBI:58052"/>
        <dbReference type="ChEBI" id="CHEBI:58885"/>
        <dbReference type="EC" id="1.1.1.22"/>
    </reaction>
</comment>
<feature type="binding site" evidence="10">
    <location>
        <position position="121"/>
    </location>
    <ligand>
        <name>NAD(+)</name>
        <dbReference type="ChEBI" id="CHEBI:57540"/>
    </ligand>
</feature>
<dbReference type="SUPFAM" id="SSF51735">
    <property type="entry name" value="NAD(P)-binding Rossmann-fold domains"/>
    <property type="match status" value="1"/>
</dbReference>
<dbReference type="GO" id="GO:0000271">
    <property type="term" value="P:polysaccharide biosynthetic process"/>
    <property type="evidence" value="ECO:0007669"/>
    <property type="project" value="InterPro"/>
</dbReference>
<dbReference type="GO" id="GO:0051287">
    <property type="term" value="F:NAD binding"/>
    <property type="evidence" value="ECO:0007669"/>
    <property type="project" value="InterPro"/>
</dbReference>
<dbReference type="Gene3D" id="1.20.5.100">
    <property type="entry name" value="Cytochrome c1, transmembrane anchor, C-terminal"/>
    <property type="match status" value="1"/>
</dbReference>
<keyword evidence="4 7" id="KW-0560">Oxidoreductase</keyword>
<dbReference type="NCBIfam" id="TIGR03026">
    <property type="entry name" value="NDP-sugDHase"/>
    <property type="match status" value="1"/>
</dbReference>
<dbReference type="RefSeq" id="WP_090232976.1">
    <property type="nucleotide sequence ID" value="NZ_FNHW01000001.1"/>
</dbReference>